<dbReference type="GO" id="GO:0005524">
    <property type="term" value="F:ATP binding"/>
    <property type="evidence" value="ECO:0007669"/>
    <property type="project" value="UniProtKB-KW"/>
</dbReference>
<dbReference type="InterPro" id="IPR047641">
    <property type="entry name" value="ABC_transpr_MalK/UgpC-like"/>
</dbReference>
<dbReference type="Gene3D" id="2.40.50.140">
    <property type="entry name" value="Nucleic acid-binding proteins"/>
    <property type="match status" value="1"/>
</dbReference>
<dbReference type="RefSeq" id="WP_100673689.1">
    <property type="nucleotide sequence ID" value="NZ_NJGD01000012.1"/>
</dbReference>
<sequence>MTQIELRGIEKHFGAVQVIKDLNLTIADNEFIVLLGQSGCGKTTTLRAIAGLETIDEGDILIDGQPVQHIKASHRDIAFVFQSFSLYPHMTVFENIAFPLRATRGNPTDIEREVQAVAKTLQITHLLTKKPSALSGGDMQRVAIGRALVRRPKAMLMDEPIGALDAKLREEMRAEIKRLHIKQGSTTIYVTHDQVEAMSLADRIVVMHEGVLQQVGSPHEVYARPANMFVAQFVGSPVMNMSDVTVSEDAGHARVVVGGAPTSFDFPSYLTAQLAVAGARNGNLTLGVRPEGVLVSREAREGFVPVEAHIIEPLGSHDIIDLQVGDQMLRARTKSGFVPRPGEAVWARIDPAQAHFFDSSTGTSFGIRL</sequence>
<dbReference type="EMBL" id="NJGD01000012">
    <property type="protein sequence ID" value="PJR13098.1"/>
    <property type="molecule type" value="Genomic_DNA"/>
</dbReference>
<proteinExistence type="inferred from homology"/>
<evidence type="ECO:0000313" key="11">
    <source>
        <dbReference type="Proteomes" id="UP000231987"/>
    </source>
</evidence>
<dbReference type="Pfam" id="PF00005">
    <property type="entry name" value="ABC_tran"/>
    <property type="match status" value="1"/>
</dbReference>
<reference evidence="10 11" key="1">
    <citation type="submission" date="2017-06" db="EMBL/GenBank/DDBJ databases">
        <title>Ensifer strains isolated from leguminous trees and herbs display diverse denitrification phenotypes with some acting as strong N2O sinks.</title>
        <authorList>
            <person name="Woliy K."/>
            <person name="Mania D."/>
            <person name="Bakken L.R."/>
            <person name="Frostegard A."/>
        </authorList>
    </citation>
    <scope>NUCLEOTIDE SEQUENCE [LARGE SCALE GENOMIC DNA]</scope>
    <source>
        <strain evidence="10 11">AC50a</strain>
    </source>
</reference>
<keyword evidence="4" id="KW-1003">Cell membrane</keyword>
<dbReference type="InterPro" id="IPR003593">
    <property type="entry name" value="AAA+_ATPase"/>
</dbReference>
<evidence type="ECO:0000256" key="6">
    <source>
        <dbReference type="ARBA" id="ARBA00022840"/>
    </source>
</evidence>
<dbReference type="SMART" id="SM00382">
    <property type="entry name" value="AAA"/>
    <property type="match status" value="1"/>
</dbReference>
<dbReference type="GO" id="GO:0016887">
    <property type="term" value="F:ATP hydrolysis activity"/>
    <property type="evidence" value="ECO:0007669"/>
    <property type="project" value="InterPro"/>
</dbReference>
<keyword evidence="8" id="KW-0472">Membrane</keyword>
<evidence type="ECO:0000256" key="7">
    <source>
        <dbReference type="ARBA" id="ARBA00022967"/>
    </source>
</evidence>
<dbReference type="PANTHER" id="PTHR43875:SF15">
    <property type="entry name" value="TREHALOSE IMPORT ATP-BINDING PROTEIN SUGC"/>
    <property type="match status" value="1"/>
</dbReference>
<dbReference type="PROSITE" id="PS50893">
    <property type="entry name" value="ABC_TRANSPORTER_2"/>
    <property type="match status" value="1"/>
</dbReference>
<dbReference type="InterPro" id="IPR015855">
    <property type="entry name" value="ABC_transpr_MalK-like"/>
</dbReference>
<evidence type="ECO:0000256" key="5">
    <source>
        <dbReference type="ARBA" id="ARBA00022741"/>
    </source>
</evidence>
<dbReference type="SUPFAM" id="SSF50331">
    <property type="entry name" value="MOP-like"/>
    <property type="match status" value="1"/>
</dbReference>
<dbReference type="Proteomes" id="UP000231987">
    <property type="component" value="Unassembled WGS sequence"/>
</dbReference>
<dbReference type="FunFam" id="3.40.50.300:FF:000042">
    <property type="entry name" value="Maltose/maltodextrin ABC transporter, ATP-binding protein"/>
    <property type="match status" value="1"/>
</dbReference>
<evidence type="ECO:0000256" key="4">
    <source>
        <dbReference type="ARBA" id="ARBA00022475"/>
    </source>
</evidence>
<evidence type="ECO:0000256" key="3">
    <source>
        <dbReference type="ARBA" id="ARBA00022448"/>
    </source>
</evidence>
<comment type="caution">
    <text evidence="10">The sequence shown here is derived from an EMBL/GenBank/DDBJ whole genome shotgun (WGS) entry which is preliminary data.</text>
</comment>
<dbReference type="InterPro" id="IPR003439">
    <property type="entry name" value="ABC_transporter-like_ATP-bd"/>
</dbReference>
<dbReference type="CDD" id="cd03301">
    <property type="entry name" value="ABC_MalK_N"/>
    <property type="match status" value="1"/>
</dbReference>
<dbReference type="InterPro" id="IPR012340">
    <property type="entry name" value="NA-bd_OB-fold"/>
</dbReference>
<accession>A0A2J0YXW9</accession>
<keyword evidence="7" id="KW-1278">Translocase</keyword>
<evidence type="ECO:0000313" key="10">
    <source>
        <dbReference type="EMBL" id="PJR13098.1"/>
    </source>
</evidence>
<comment type="similarity">
    <text evidence="2">Belongs to the ABC transporter superfamily.</text>
</comment>
<evidence type="ECO:0000256" key="1">
    <source>
        <dbReference type="ARBA" id="ARBA00004417"/>
    </source>
</evidence>
<keyword evidence="5" id="KW-0547">Nucleotide-binding</keyword>
<dbReference type="PROSITE" id="PS00211">
    <property type="entry name" value="ABC_TRANSPORTER_1"/>
    <property type="match status" value="1"/>
</dbReference>
<dbReference type="Gene3D" id="2.40.50.100">
    <property type="match status" value="1"/>
</dbReference>
<gene>
    <name evidence="10" type="ORF">CEJ86_23715</name>
</gene>
<keyword evidence="6 10" id="KW-0067">ATP-binding</keyword>
<feature type="domain" description="ABC transporter" evidence="9">
    <location>
        <begin position="4"/>
        <end position="234"/>
    </location>
</feature>
<dbReference type="Gene3D" id="3.40.50.300">
    <property type="entry name" value="P-loop containing nucleotide triphosphate hydrolases"/>
    <property type="match status" value="1"/>
</dbReference>
<dbReference type="GO" id="GO:0008643">
    <property type="term" value="P:carbohydrate transport"/>
    <property type="evidence" value="ECO:0007669"/>
    <property type="project" value="InterPro"/>
</dbReference>
<dbReference type="InterPro" id="IPR027417">
    <property type="entry name" value="P-loop_NTPase"/>
</dbReference>
<evidence type="ECO:0000256" key="2">
    <source>
        <dbReference type="ARBA" id="ARBA00005417"/>
    </source>
</evidence>
<evidence type="ECO:0000259" key="9">
    <source>
        <dbReference type="PROSITE" id="PS50893"/>
    </source>
</evidence>
<dbReference type="Pfam" id="PF08402">
    <property type="entry name" value="TOBE_2"/>
    <property type="match status" value="1"/>
</dbReference>
<dbReference type="AlphaFoldDB" id="A0A2J0YXW9"/>
<evidence type="ECO:0000256" key="8">
    <source>
        <dbReference type="ARBA" id="ARBA00023136"/>
    </source>
</evidence>
<dbReference type="PANTHER" id="PTHR43875">
    <property type="entry name" value="MALTODEXTRIN IMPORT ATP-BINDING PROTEIN MSMX"/>
    <property type="match status" value="1"/>
</dbReference>
<dbReference type="GO" id="GO:0055052">
    <property type="term" value="C:ATP-binding cassette (ABC) transporter complex, substrate-binding subunit-containing"/>
    <property type="evidence" value="ECO:0007669"/>
    <property type="project" value="TreeGrafter"/>
</dbReference>
<comment type="subcellular location">
    <subcellularLocation>
        <location evidence="1">Cell inner membrane</location>
        <topology evidence="1">Peripheral membrane protein</topology>
    </subcellularLocation>
</comment>
<dbReference type="InterPro" id="IPR017871">
    <property type="entry name" value="ABC_transporter-like_CS"/>
</dbReference>
<dbReference type="InterPro" id="IPR008995">
    <property type="entry name" value="Mo/tungstate-bd_C_term_dom"/>
</dbReference>
<dbReference type="InterPro" id="IPR013611">
    <property type="entry name" value="Transp-assoc_OB_typ2"/>
</dbReference>
<keyword evidence="3" id="KW-0813">Transport</keyword>
<name>A0A2J0YXW9_RHIML</name>
<organism evidence="10 11">
    <name type="scientific">Rhizobium meliloti</name>
    <name type="common">Ensifer meliloti</name>
    <name type="synonym">Sinorhizobium meliloti</name>
    <dbReference type="NCBI Taxonomy" id="382"/>
    <lineage>
        <taxon>Bacteria</taxon>
        <taxon>Pseudomonadati</taxon>
        <taxon>Pseudomonadota</taxon>
        <taxon>Alphaproteobacteria</taxon>
        <taxon>Hyphomicrobiales</taxon>
        <taxon>Rhizobiaceae</taxon>
        <taxon>Sinorhizobium/Ensifer group</taxon>
        <taxon>Sinorhizobium</taxon>
    </lineage>
</organism>
<dbReference type="GO" id="GO:0140359">
    <property type="term" value="F:ABC-type transporter activity"/>
    <property type="evidence" value="ECO:0007669"/>
    <property type="project" value="InterPro"/>
</dbReference>
<dbReference type="SUPFAM" id="SSF52540">
    <property type="entry name" value="P-loop containing nucleoside triphosphate hydrolases"/>
    <property type="match status" value="1"/>
</dbReference>
<protein>
    <submittedName>
        <fullName evidence="10">ABC transporter ATP-binding protein</fullName>
    </submittedName>
</protein>